<evidence type="ECO:0000256" key="3">
    <source>
        <dbReference type="ARBA" id="ARBA00008376"/>
    </source>
</evidence>
<proteinExistence type="inferred from homology"/>
<dbReference type="EMBL" id="LSRL02001170">
    <property type="protein sequence ID" value="TDG39303.1"/>
    <property type="molecule type" value="Genomic_DNA"/>
</dbReference>
<dbReference type="InterPro" id="IPR030045">
    <property type="entry name" value="CTNNAL1"/>
</dbReference>
<evidence type="ECO:0000256" key="9">
    <source>
        <dbReference type="ARBA" id="ARBA00023444"/>
    </source>
</evidence>
<protein>
    <recommendedName>
        <fullName evidence="14">Alpha-catulin</fullName>
    </recommendedName>
</protein>
<evidence type="ECO:0000256" key="7">
    <source>
        <dbReference type="ARBA" id="ARBA00023133"/>
    </source>
</evidence>
<comment type="subcellular location">
    <subcellularLocation>
        <location evidence="2">Cytoplasm</location>
    </subcellularLocation>
    <subcellularLocation>
        <location evidence="1">Membrane</location>
        <topology evidence="1">Multi-pass membrane protein</topology>
    </subcellularLocation>
</comment>
<feature type="transmembrane region" description="Helical" evidence="10">
    <location>
        <begin position="63"/>
        <end position="83"/>
    </location>
</feature>
<evidence type="ECO:0000256" key="4">
    <source>
        <dbReference type="ARBA" id="ARBA00022490"/>
    </source>
</evidence>
<dbReference type="InterPro" id="IPR003780">
    <property type="entry name" value="COX15/CtaA_fam"/>
</dbReference>
<evidence type="ECO:0000256" key="5">
    <source>
        <dbReference type="ARBA" id="ARBA00022692"/>
    </source>
</evidence>
<feature type="chain" id="PRO_5019839259" description="Alpha-catulin" evidence="11">
    <location>
        <begin position="26"/>
        <end position="865"/>
    </location>
</feature>
<evidence type="ECO:0000313" key="13">
    <source>
        <dbReference type="Proteomes" id="UP000295192"/>
    </source>
</evidence>
<organism evidence="12 13">
    <name type="scientific">Drosophila navojoa</name>
    <name type="common">Fruit fly</name>
    <dbReference type="NCBI Taxonomy" id="7232"/>
    <lineage>
        <taxon>Eukaryota</taxon>
        <taxon>Metazoa</taxon>
        <taxon>Ecdysozoa</taxon>
        <taxon>Arthropoda</taxon>
        <taxon>Hexapoda</taxon>
        <taxon>Insecta</taxon>
        <taxon>Pterygota</taxon>
        <taxon>Neoptera</taxon>
        <taxon>Endopterygota</taxon>
        <taxon>Diptera</taxon>
        <taxon>Brachycera</taxon>
        <taxon>Muscomorpha</taxon>
        <taxon>Ephydroidea</taxon>
        <taxon>Drosophilidae</taxon>
        <taxon>Drosophila</taxon>
    </lineage>
</organism>
<sequence>MLSHLTKGMVFLTAISGAFVAGLDAGLVYNSFPKMGDDWIPDDILQFKPMLRNVTENPTTVQFNHRILGITTVSLITALWLTMRGQKLPKRAKWAINANQRFRLRDIDNEHIMSTFGNIGHSLSISVERFITIGEIIAEENTDIKVDMYEAAREARDAGKSIEQLCELSPLSGMEVRHHIEPLKDYGAIILAARSLLSSITRILLLVDIVVVKKLLTAKKRASESLEKLESVMNFTEFVRAFSIFGTEMIELAYLTGHHRNSFKEERRRAQMFSARQILEKSISILLTSSKNSLIHSDCVIVKENRDTVFCQIRRAMDLIHFVIKDSIFDSAKHMAFRNARCNSNYENESIYTTIKRIINLIKKFKLQTIQYDCNSNKEGNNNPDALYSLFDDEDWKSEKNLAPAVGSHMIKNTNFKKHLTYESLDLRDELSVAFDKLFEKAHDFTDSPYISHEHRKNILIYCENCKVEFEMYLNLLIKDQHDNRGVGAPIQSRDPELGMLSSLQELCKQLVISVSSQIADFNESLNVCKKIVKSFYALAMAHDLESLNQCSTKFHDCCDHIFDICKLLQHIAPTEGLQVHAKCLAINLRIYGPQVFIAAKILWKYANSSAANENFESFLEMWKWLINEISLISKKILASVDTTKADIDTQMEKCEATMKSSKPYAAPTDEREMVEYSGLEGKNNGDATKWTDDLSDDNDILKRAKNMSAMAFLMYQFTKGSGSLRTTQDLFTQAEYFAEEANRLYKVLRHFSYQVPASDNKKDLLSILDRVPTCVQALQFTVKDHTVGKAATFVKVDHVIRETKNLMNVINKVVSKCFECANKYKLNLTGITGGLTSGSVRGDDNVSGGMCDSKGTTSSSEGSM</sequence>
<dbReference type="Pfam" id="PF02628">
    <property type="entry name" value="COX15-CtaA"/>
    <property type="match status" value="1"/>
</dbReference>
<keyword evidence="5 10" id="KW-0812">Transmembrane</keyword>
<dbReference type="GO" id="GO:0051015">
    <property type="term" value="F:actin filament binding"/>
    <property type="evidence" value="ECO:0007669"/>
    <property type="project" value="InterPro"/>
</dbReference>
<comment type="similarity">
    <text evidence="3">Belongs to the vinculin/alpha-catenin family.</text>
</comment>
<keyword evidence="7" id="KW-0350">Heme biosynthesis</keyword>
<dbReference type="OMA" id="LAGGMCD"/>
<evidence type="ECO:0000256" key="1">
    <source>
        <dbReference type="ARBA" id="ARBA00004141"/>
    </source>
</evidence>
<dbReference type="AlphaFoldDB" id="A0A484ASF4"/>
<dbReference type="InterPro" id="IPR036723">
    <property type="entry name" value="Alpha-catenin/vinculin-like_sf"/>
</dbReference>
<feature type="signal peptide" evidence="11">
    <location>
        <begin position="1"/>
        <end position="25"/>
    </location>
</feature>
<dbReference type="Pfam" id="PF01044">
    <property type="entry name" value="Vinculin"/>
    <property type="match status" value="2"/>
</dbReference>
<evidence type="ECO:0000256" key="6">
    <source>
        <dbReference type="ARBA" id="ARBA00022989"/>
    </source>
</evidence>
<dbReference type="SUPFAM" id="SSF47220">
    <property type="entry name" value="alpha-catenin/vinculin-like"/>
    <property type="match status" value="3"/>
</dbReference>
<dbReference type="GO" id="GO:0006784">
    <property type="term" value="P:heme A biosynthetic process"/>
    <property type="evidence" value="ECO:0007669"/>
    <property type="project" value="InterPro"/>
</dbReference>
<keyword evidence="6 10" id="KW-1133">Transmembrane helix</keyword>
<dbReference type="InterPro" id="IPR006077">
    <property type="entry name" value="Vinculin/catenin"/>
</dbReference>
<evidence type="ECO:0000313" key="12">
    <source>
        <dbReference type="EMBL" id="TDG39303.1"/>
    </source>
</evidence>
<evidence type="ECO:0000256" key="10">
    <source>
        <dbReference type="SAM" id="Phobius"/>
    </source>
</evidence>
<keyword evidence="8 10" id="KW-0472">Membrane</keyword>
<dbReference type="Proteomes" id="UP000295192">
    <property type="component" value="Unassembled WGS sequence"/>
</dbReference>
<accession>A0A484ASF4</accession>
<keyword evidence="13" id="KW-1185">Reference proteome</keyword>
<dbReference type="GO" id="GO:0071944">
    <property type="term" value="C:cell periphery"/>
    <property type="evidence" value="ECO:0007669"/>
    <property type="project" value="UniProtKB-ARBA"/>
</dbReference>
<dbReference type="Gene3D" id="1.20.120.230">
    <property type="entry name" value="Alpha-catenin/vinculin-like"/>
    <property type="match status" value="4"/>
</dbReference>
<dbReference type="GO" id="GO:0007155">
    <property type="term" value="P:cell adhesion"/>
    <property type="evidence" value="ECO:0007669"/>
    <property type="project" value="InterPro"/>
</dbReference>
<evidence type="ECO:0000256" key="11">
    <source>
        <dbReference type="SAM" id="SignalP"/>
    </source>
</evidence>
<evidence type="ECO:0008006" key="14">
    <source>
        <dbReference type="Google" id="ProtNLM"/>
    </source>
</evidence>
<dbReference type="GO" id="GO:0005737">
    <property type="term" value="C:cytoplasm"/>
    <property type="evidence" value="ECO:0007669"/>
    <property type="project" value="UniProtKB-SubCell"/>
</dbReference>
<gene>
    <name evidence="12" type="ORF">AWZ03_014276</name>
</gene>
<dbReference type="STRING" id="7232.A0A484ASF4"/>
<reference evidence="12 13" key="1">
    <citation type="journal article" date="2019" name="J. Hered.">
        <title>An Improved Genome Assembly for Drosophila navojoa, the Basal Species in the mojavensis Cluster.</title>
        <authorList>
            <person name="Vanderlinde T."/>
            <person name="Dupim E.G."/>
            <person name="Nazario-Yepiz N.O."/>
            <person name="Carvalho A.B."/>
        </authorList>
    </citation>
    <scope>NUCLEOTIDE SEQUENCE [LARGE SCALE GENOMIC DNA]</scope>
    <source>
        <strain evidence="12">Navoj_Jal97</strain>
        <tissue evidence="12">Whole organism</tissue>
    </source>
</reference>
<keyword evidence="11" id="KW-0732">Signal</keyword>
<dbReference type="PANTHER" id="PTHR46342:SF1">
    <property type="entry name" value="ALPHA-CATULIN"/>
    <property type="match status" value="1"/>
</dbReference>
<dbReference type="OrthoDB" id="9933814at2759"/>
<comment type="caution">
    <text evidence="12">The sequence shown here is derived from an EMBL/GenBank/DDBJ whole genome shotgun (WGS) entry which is preliminary data.</text>
</comment>
<keyword evidence="4" id="KW-0963">Cytoplasm</keyword>
<dbReference type="GO" id="GO:0007266">
    <property type="term" value="P:Rho protein signal transduction"/>
    <property type="evidence" value="ECO:0007669"/>
    <property type="project" value="InterPro"/>
</dbReference>
<dbReference type="PANTHER" id="PTHR46342">
    <property type="entry name" value="ALPHA-CATULIN"/>
    <property type="match status" value="1"/>
</dbReference>
<comment type="pathway">
    <text evidence="9">Porphyrin-containing compound metabolism.</text>
</comment>
<evidence type="ECO:0000256" key="8">
    <source>
        <dbReference type="ARBA" id="ARBA00023136"/>
    </source>
</evidence>
<name>A0A484ASF4_DRONA</name>
<dbReference type="GO" id="GO:0016020">
    <property type="term" value="C:membrane"/>
    <property type="evidence" value="ECO:0007669"/>
    <property type="project" value="UniProtKB-SubCell"/>
</dbReference>
<evidence type="ECO:0000256" key="2">
    <source>
        <dbReference type="ARBA" id="ARBA00004496"/>
    </source>
</evidence>